<dbReference type="AlphaFoldDB" id="A0A8R1EKN0"/>
<dbReference type="PRINTS" id="PR01609">
    <property type="entry name" value="CD36FAMILY"/>
</dbReference>
<evidence type="ECO:0000313" key="9">
    <source>
        <dbReference type="Proteomes" id="UP000005237"/>
    </source>
</evidence>
<dbReference type="PANTHER" id="PTHR11923:SF106">
    <property type="entry name" value="SCAVENGER RECEPTOR (CD36 FAMILY) RELATED"/>
    <property type="match status" value="1"/>
</dbReference>
<evidence type="ECO:0000256" key="5">
    <source>
        <dbReference type="ARBA" id="ARBA00023136"/>
    </source>
</evidence>
<sequence>MRCPTLVFLLIVNCIFLLTGLILLVAFPNWIVNKIAAKVMYIHEDGTGKSSFVTDYWERLPAVHIFKFYMFNITNPDDVMFHGHEPILQELGPYTYEMTEVKENIRYSKDGNLVSYRANKTWVFNPQKSCATCRCEDQVAFPNLVFTALIYYARTEKINIFYRRILDIFILIMRSKPIQNVGVCDILLNSYKDPIIEVIHTPIYKTLKKTLKLTTPDFPDLGYLPKYNRTGDGDFVVMTGKDDIANIGQIVSWNNWTELPWWNTPESRRFKGSGDGINQKPGIGKHDKYEMYQPLACRKFTLEYSGSEAHVNGIPALAYSFVGDSYDGVRNIGYRYENYEKMNYYPGWPCGLNHTVEVTPRCKNVKCDLFENWCDKCCNGSFINETWVLPPGIIPLRCQPGE</sequence>
<keyword evidence="5 7" id="KW-0472">Membrane</keyword>
<reference evidence="9" key="1">
    <citation type="submission" date="2010-08" db="EMBL/GenBank/DDBJ databases">
        <authorList>
            <consortium name="Caenorhabditis japonica Sequencing Consortium"/>
            <person name="Wilson R.K."/>
        </authorList>
    </citation>
    <scope>NUCLEOTIDE SEQUENCE [LARGE SCALE GENOMIC DNA]</scope>
    <source>
        <strain evidence="9">DF5081</strain>
    </source>
</reference>
<accession>A0A8R1EKN0</accession>
<dbReference type="Pfam" id="PF01130">
    <property type="entry name" value="CD36"/>
    <property type="match status" value="1"/>
</dbReference>
<comment type="subcellular location">
    <subcellularLocation>
        <location evidence="1">Membrane</location>
    </subcellularLocation>
</comment>
<dbReference type="Proteomes" id="UP000005237">
    <property type="component" value="Unassembled WGS sequence"/>
</dbReference>
<proteinExistence type="inferred from homology"/>
<protein>
    <submittedName>
        <fullName evidence="8">Uncharacterized protein</fullName>
    </submittedName>
</protein>
<keyword evidence="9" id="KW-1185">Reference proteome</keyword>
<evidence type="ECO:0000256" key="3">
    <source>
        <dbReference type="ARBA" id="ARBA00022692"/>
    </source>
</evidence>
<keyword evidence="4 7" id="KW-1133">Transmembrane helix</keyword>
<evidence type="ECO:0000313" key="8">
    <source>
        <dbReference type="EnsemblMetazoa" id="CJA35516.1"/>
    </source>
</evidence>
<dbReference type="PANTHER" id="PTHR11923">
    <property type="entry name" value="SCAVENGER RECEPTOR CLASS B TYPE-1 SR-B1"/>
    <property type="match status" value="1"/>
</dbReference>
<evidence type="ECO:0000256" key="1">
    <source>
        <dbReference type="ARBA" id="ARBA00004370"/>
    </source>
</evidence>
<dbReference type="InterPro" id="IPR002159">
    <property type="entry name" value="CD36_fam"/>
</dbReference>
<evidence type="ECO:0000256" key="7">
    <source>
        <dbReference type="SAM" id="Phobius"/>
    </source>
</evidence>
<comment type="similarity">
    <text evidence="2">Belongs to the CD36 family.</text>
</comment>
<feature type="transmembrane region" description="Helical" evidence="7">
    <location>
        <begin position="6"/>
        <end position="32"/>
    </location>
</feature>
<dbReference type="GO" id="GO:0005044">
    <property type="term" value="F:scavenger receptor activity"/>
    <property type="evidence" value="ECO:0007669"/>
    <property type="project" value="TreeGrafter"/>
</dbReference>
<organism evidence="8 9">
    <name type="scientific">Caenorhabditis japonica</name>
    <dbReference type="NCBI Taxonomy" id="281687"/>
    <lineage>
        <taxon>Eukaryota</taxon>
        <taxon>Metazoa</taxon>
        <taxon>Ecdysozoa</taxon>
        <taxon>Nematoda</taxon>
        <taxon>Chromadorea</taxon>
        <taxon>Rhabditida</taxon>
        <taxon>Rhabditina</taxon>
        <taxon>Rhabditomorpha</taxon>
        <taxon>Rhabditoidea</taxon>
        <taxon>Rhabditidae</taxon>
        <taxon>Peloderinae</taxon>
        <taxon>Caenorhabditis</taxon>
    </lineage>
</organism>
<dbReference type="GO" id="GO:0016020">
    <property type="term" value="C:membrane"/>
    <property type="evidence" value="ECO:0007669"/>
    <property type="project" value="UniProtKB-SubCell"/>
</dbReference>
<keyword evidence="6" id="KW-0325">Glycoprotein</keyword>
<reference evidence="8" key="2">
    <citation type="submission" date="2022-06" db="UniProtKB">
        <authorList>
            <consortium name="EnsemblMetazoa"/>
        </authorList>
    </citation>
    <scope>IDENTIFICATION</scope>
    <source>
        <strain evidence="8">DF5081</strain>
    </source>
</reference>
<dbReference type="EnsemblMetazoa" id="CJA35516.1">
    <property type="protein sequence ID" value="CJA35516.1"/>
    <property type="gene ID" value="WBGene00211363"/>
</dbReference>
<dbReference type="GO" id="GO:0005737">
    <property type="term" value="C:cytoplasm"/>
    <property type="evidence" value="ECO:0007669"/>
    <property type="project" value="TreeGrafter"/>
</dbReference>
<evidence type="ECO:0000256" key="6">
    <source>
        <dbReference type="ARBA" id="ARBA00023180"/>
    </source>
</evidence>
<evidence type="ECO:0000256" key="4">
    <source>
        <dbReference type="ARBA" id="ARBA00022989"/>
    </source>
</evidence>
<name>A0A8R1EKN0_CAEJA</name>
<evidence type="ECO:0000256" key="2">
    <source>
        <dbReference type="ARBA" id="ARBA00010532"/>
    </source>
</evidence>
<keyword evidence="3 7" id="KW-0812">Transmembrane</keyword>